<dbReference type="EMBL" id="CP150496">
    <property type="protein sequence ID" value="WYW54428.1"/>
    <property type="molecule type" value="Genomic_DNA"/>
</dbReference>
<organism evidence="2 3">
    <name type="scientific">Polaribacter marinaquae</name>
    <dbReference type="NCBI Taxonomy" id="1642819"/>
    <lineage>
        <taxon>Bacteria</taxon>
        <taxon>Pseudomonadati</taxon>
        <taxon>Bacteroidota</taxon>
        <taxon>Flavobacteriia</taxon>
        <taxon>Flavobacteriales</taxon>
        <taxon>Flavobacteriaceae</taxon>
    </lineage>
</organism>
<proteinExistence type="predicted"/>
<keyword evidence="3" id="KW-1185">Reference proteome</keyword>
<keyword evidence="1" id="KW-0175">Coiled coil</keyword>
<protein>
    <submittedName>
        <fullName evidence="2">Uncharacterized protein</fullName>
    </submittedName>
</protein>
<feature type="coiled-coil region" evidence="1">
    <location>
        <begin position="75"/>
        <end position="130"/>
    </location>
</feature>
<name>A0ABZ2TMT8_9FLAO</name>
<evidence type="ECO:0000256" key="1">
    <source>
        <dbReference type="SAM" id="Coils"/>
    </source>
</evidence>
<dbReference type="Proteomes" id="UP001491088">
    <property type="component" value="Chromosome"/>
</dbReference>
<sequence length="231" mass="27249">MLEFIKYLSPVALLGLTWAVVQYYQKRKHSLKDKKNDEKKKVFKNINSVIIEIDFNLIRFISDLKILILNGDKSLNDISKSFQTLNKNIKVIENQIYKIDGDNGLTTDEIKDLKLKFEDYNRKHVRLIENRELLVNKVKKETNTLFDKFILSTEEKIKELNKISTLGFLISEKLEGKISSLTYQFNFLRESFKTDSNIDVNGMLNLNIRDDFNKIFEILRDLKKMMNKDII</sequence>
<reference evidence="2 3" key="1">
    <citation type="submission" date="2024-03" db="EMBL/GenBank/DDBJ databases">
        <authorList>
            <person name="Cao K."/>
        </authorList>
    </citation>
    <scope>NUCLEOTIDE SEQUENCE [LARGE SCALE GENOMIC DNA]</scope>
    <source>
        <strain evidence="2 3">MCCC 1K00696</strain>
    </source>
</reference>
<accession>A0ABZ2TMT8</accession>
<gene>
    <name evidence="2" type="ORF">WG950_07775</name>
</gene>
<evidence type="ECO:0000313" key="3">
    <source>
        <dbReference type="Proteomes" id="UP001491088"/>
    </source>
</evidence>
<dbReference type="RefSeq" id="WP_340931459.1">
    <property type="nucleotide sequence ID" value="NZ_CP150496.1"/>
</dbReference>
<evidence type="ECO:0000313" key="2">
    <source>
        <dbReference type="EMBL" id="WYW54428.1"/>
    </source>
</evidence>